<comment type="similarity">
    <text evidence="1">Belongs to the glycosyltransferase 2 family.</text>
</comment>
<accession>A0A2S4N8E5</accession>
<dbReference type="PANTHER" id="PTHR43179:SF12">
    <property type="entry name" value="GALACTOFURANOSYLTRANSFERASE GLFT2"/>
    <property type="match status" value="1"/>
</dbReference>
<evidence type="ECO:0000313" key="6">
    <source>
        <dbReference type="Proteomes" id="UP000237056"/>
    </source>
</evidence>
<proteinExistence type="inferred from homology"/>
<dbReference type="InterPro" id="IPR001173">
    <property type="entry name" value="Glyco_trans_2-like"/>
</dbReference>
<feature type="domain" description="Glycosyltransferase 2-like" evidence="4">
    <location>
        <begin position="17"/>
        <end position="143"/>
    </location>
</feature>
<dbReference type="AlphaFoldDB" id="A0A2S4N8E5"/>
<comment type="caution">
    <text evidence="5">The sequence shown here is derived from an EMBL/GenBank/DDBJ whole genome shotgun (WGS) entry which is preliminary data.</text>
</comment>
<sequence length="295" mass="34345">MSSKILEIDSFYSKLAIIILNYNSSNYVINQLNSLSSEGVSKDCFYVVDNQSIDNKILINFCNTNNFCFIQNKINGGYANGNNLAIKKAIDDNKSYFLLLNPDIEISKYTISVLLETICNNPNIGVIGPRILDKFESNIIYSDGGLLFPEKGFEGDHVHCYKKTEEIPSFGINFNIDYVNGSAILFSLPALQFNGFMREDFFMYYEESEWCYRLKLKSQFKLAINTDVVAYHEMSDKGKFYQYYMTRNQIWMTRLYNGNSLFLIRYNWKIIRKSIKKFQFNILKAVYNGWFAKIN</sequence>
<dbReference type="Pfam" id="PF00535">
    <property type="entry name" value="Glycos_transf_2"/>
    <property type="match status" value="1"/>
</dbReference>
<evidence type="ECO:0000256" key="2">
    <source>
        <dbReference type="ARBA" id="ARBA00022676"/>
    </source>
</evidence>
<keyword evidence="3 5" id="KW-0808">Transferase</keyword>
<keyword evidence="2" id="KW-0328">Glycosyltransferase</keyword>
<organism evidence="5 6">
    <name type="scientific">Flavobacterium croceum DSM 17960</name>
    <dbReference type="NCBI Taxonomy" id="1121886"/>
    <lineage>
        <taxon>Bacteria</taxon>
        <taxon>Pseudomonadati</taxon>
        <taxon>Bacteroidota</taxon>
        <taxon>Flavobacteriia</taxon>
        <taxon>Flavobacteriales</taxon>
        <taxon>Flavobacteriaceae</taxon>
        <taxon>Flavobacterium</taxon>
    </lineage>
</organism>
<dbReference type="EMBL" id="PQNY01000006">
    <property type="protein sequence ID" value="POS01958.1"/>
    <property type="molecule type" value="Genomic_DNA"/>
</dbReference>
<evidence type="ECO:0000256" key="3">
    <source>
        <dbReference type="ARBA" id="ARBA00022679"/>
    </source>
</evidence>
<dbReference type="Proteomes" id="UP000237056">
    <property type="component" value="Unassembled WGS sequence"/>
</dbReference>
<dbReference type="SUPFAM" id="SSF53448">
    <property type="entry name" value="Nucleotide-diphospho-sugar transferases"/>
    <property type="match status" value="1"/>
</dbReference>
<dbReference type="RefSeq" id="WP_103725734.1">
    <property type="nucleotide sequence ID" value="NZ_PQNY01000006.1"/>
</dbReference>
<evidence type="ECO:0000259" key="4">
    <source>
        <dbReference type="Pfam" id="PF00535"/>
    </source>
</evidence>
<keyword evidence="6" id="KW-1185">Reference proteome</keyword>
<reference evidence="5 6" key="1">
    <citation type="submission" date="2018-01" db="EMBL/GenBank/DDBJ databases">
        <title>Genomic Encyclopedia of Type Strains, Phase I: the one thousand microbial genomes (KMG-I) project.</title>
        <authorList>
            <person name="Goeker M."/>
        </authorList>
    </citation>
    <scope>NUCLEOTIDE SEQUENCE [LARGE SCALE GENOMIC DNA]</scope>
    <source>
        <strain evidence="5 6">DSM 17960</strain>
    </source>
</reference>
<dbReference type="Gene3D" id="3.90.550.10">
    <property type="entry name" value="Spore Coat Polysaccharide Biosynthesis Protein SpsA, Chain A"/>
    <property type="match status" value="1"/>
</dbReference>
<evidence type="ECO:0000313" key="5">
    <source>
        <dbReference type="EMBL" id="POS01958.1"/>
    </source>
</evidence>
<dbReference type="PANTHER" id="PTHR43179">
    <property type="entry name" value="RHAMNOSYLTRANSFERASE WBBL"/>
    <property type="match status" value="1"/>
</dbReference>
<name>A0A2S4N8E5_9FLAO</name>
<evidence type="ECO:0000256" key="1">
    <source>
        <dbReference type="ARBA" id="ARBA00006739"/>
    </source>
</evidence>
<dbReference type="InterPro" id="IPR029044">
    <property type="entry name" value="Nucleotide-diphossugar_trans"/>
</dbReference>
<dbReference type="GO" id="GO:0016757">
    <property type="term" value="F:glycosyltransferase activity"/>
    <property type="evidence" value="ECO:0007669"/>
    <property type="project" value="UniProtKB-KW"/>
</dbReference>
<protein>
    <submittedName>
        <fullName evidence="5">GT2 family glycosyltransferase</fullName>
    </submittedName>
</protein>
<gene>
    <name evidence="5" type="ORF">Q361_10620</name>
</gene>
<dbReference type="OrthoDB" id="9771846at2"/>